<evidence type="ECO:0000256" key="12">
    <source>
        <dbReference type="ARBA" id="ARBA00031250"/>
    </source>
</evidence>
<sequence>MIAPRKLLGGLLGVWVTAICGLAADPQVKVTRIPNMPDSLFYFDDTTVILYHDPVTLQVGRSDDEGKTWSIVDGPDVAARLIPHPHDNEMAFIIGIEKTHWVTHNKGASWLAFETPVEATLTGDILSFHSKQKDWILFQGFTCDESGSHRYGTTRSCWDETYYTKDAFRGETKLLRKQTSSCLFARSDKALTEAPDSLIFCVAFDPNQKPGSGGWHNIMDSRLYSSENWFETSKYVDLGIGKKARGVVGVGVVSKFLVVALKVSGDGARRASGGDPMQLFVSTDGINFRQTKFPHSAMPDLRENAYTIVESTTHSVAVDILTSPTANIGTLFVSSAEGTYFVEALPDTNRNEYGIVDFEQLVGLEGVGLANVVSNREAVVGWGAAKRIRSVITYDDGSNWRPLTAPDKRLNGDDWSCDRSDAAKCSLHVHSVSDPHNLGRVFSSTAPGFVMAVGSVGEYLQPYDECDTFLSTDAGLTWHEIQEGAHTYEFGDQGSILVIADDEEATDHVHYSYDGGSTWTKLDLGVTVRASVLTTIPDSTSQKFLLIGTTPRSQSTADGRYALVFLDFAPLQKRKCGDADFEAWYARSEQGKECLMGHKQWYKRRRPDSTCYVGDKFTDPVGHEESCPCSDEDYECDFNFVKQDGECVAVGPETVPAGTCNKIDDHYLGSSGYRKIPGNTCDDSKGIAKDKKIQKPCSSARPANGQVSHVTHDFESKILQHVYFAKSETILVFLADGTVWQSSTEGFSWKQLYPGETFLGIWMHDFSPERAYLVTNKQKIYYTVDTGRAWYHTSIPIGANNLGIPLFDFHPTKADWLIFTGSVGCNSVLDPNCHAEAYYSTNHGRKWNLIDSYVKTCAWARDKRLKIDEREIICESYKNKKGSQTSGDYNPLELIAGSSYYTKPQKIFDAVVGFTAFSEYLLVAKLNEAAATLSLEVSLDGYRFSEAQFPPSMRIDNRAYTILESSTDSVFLHVTMSSANGREWGNIFKSNSNGTYYSLSIEHVNRDSGGFVDFEKMIGLDGIAMINVVSNPRDAEVSGRKKLQTRITHNDGGTWKPLNPPARDSLGQEYDCRTTACSLQIHGYTERRDPQATYSSPSAVGLMLGIGNVGEELAEYTDSDVFLTRDGGFTWEEVHKDAHMWEFGDSGSIIVLANDEEPTDHVIYTTDEGKTWNEYTFGDTLRIETIQTTPDDTSRRFILIGKRSGESGKSVVVHLDFTQITQQKCKLSVEDPNHDDFEQWSPSEGRDEVCLFGRQTIYHRRIRDRNCYIGEHVEQPKTVVKNCTCSASDFECEFNYIRDSDGKCVLVEGATALSISTMHEQCDGYNSYWYERTAYRKIPYSSCDGGDRPDRGTRHDCPGLIGGAGMGAIFWGSILILPFAFAGLGGYWWYVKAGRPGSIRLGDHRVFGGEDQSSLLSTVASIPYFLMGVTQAGWAWVERRIPFLDGLFSRRLPYRQVPIDDDAEVLGGYDDE</sequence>
<evidence type="ECO:0000256" key="5">
    <source>
        <dbReference type="ARBA" id="ARBA00022737"/>
    </source>
</evidence>
<dbReference type="FunFam" id="3.30.60.270:FF:000007">
    <property type="entry name" value="Sortilin"/>
    <property type="match status" value="1"/>
</dbReference>
<dbReference type="OrthoDB" id="443634at2759"/>
<keyword evidence="9" id="KW-0675">Receptor</keyword>
<dbReference type="InParanoid" id="A0A1Y1ULX9"/>
<dbReference type="Gene3D" id="3.30.60.270">
    <property type="match status" value="2"/>
</dbReference>
<dbReference type="InterPro" id="IPR015943">
    <property type="entry name" value="WD40/YVTN_repeat-like_dom_sf"/>
</dbReference>
<proteinExistence type="predicted"/>
<dbReference type="InterPro" id="IPR031777">
    <property type="entry name" value="Sortilin_C"/>
</dbReference>
<evidence type="ECO:0000256" key="9">
    <source>
        <dbReference type="ARBA" id="ARBA00023170"/>
    </source>
</evidence>
<dbReference type="PANTHER" id="PTHR12106">
    <property type="entry name" value="SORTILIN RELATED"/>
    <property type="match status" value="1"/>
</dbReference>
<evidence type="ECO:0000256" key="11">
    <source>
        <dbReference type="ARBA" id="ARBA00025569"/>
    </source>
</evidence>
<keyword evidence="20" id="KW-1185">Reference proteome</keyword>
<dbReference type="STRING" id="4999.A0A1Y1ULX9"/>
<evidence type="ECO:0000256" key="13">
    <source>
        <dbReference type="ARBA" id="ARBA00031354"/>
    </source>
</evidence>
<keyword evidence="3 16" id="KW-0812">Transmembrane</keyword>
<keyword evidence="10" id="KW-0325">Glycoprotein</keyword>
<gene>
    <name evidence="19" type="ORF">BD324DRAFT_680224</name>
</gene>
<dbReference type="Gene3D" id="2.130.10.10">
    <property type="entry name" value="YVTN repeat-like/Quinoprotein amine dehydrogenase"/>
    <property type="match status" value="2"/>
</dbReference>
<evidence type="ECO:0000256" key="4">
    <source>
        <dbReference type="ARBA" id="ARBA00022729"/>
    </source>
</evidence>
<protein>
    <recommendedName>
        <fullName evidence="2">Vacuolar protein sorting/targeting protein 10</fullName>
    </recommendedName>
    <alternativeName>
        <fullName evidence="13">Carboxypeptidase Y receptor</fullName>
    </alternativeName>
    <alternativeName>
        <fullName evidence="12 14">Sortilin VPS10</fullName>
    </alternativeName>
</protein>
<dbReference type="InterPro" id="IPR031778">
    <property type="entry name" value="Sortilin_N"/>
</dbReference>
<reference evidence="19 20" key="1">
    <citation type="submission" date="2017-03" db="EMBL/GenBank/DDBJ databases">
        <title>Widespread Adenine N6-methylation of Active Genes in Fungi.</title>
        <authorList>
            <consortium name="DOE Joint Genome Institute"/>
            <person name="Mondo S.J."/>
            <person name="Dannebaum R.O."/>
            <person name="Kuo R.C."/>
            <person name="Louie K.B."/>
            <person name="Bewick A.J."/>
            <person name="Labutti K."/>
            <person name="Haridas S."/>
            <person name="Kuo A."/>
            <person name="Salamov A."/>
            <person name="Ahrendt S.R."/>
            <person name="Lau R."/>
            <person name="Bowen B.P."/>
            <person name="Lipzen A."/>
            <person name="Sullivan W."/>
            <person name="Andreopoulos W.B."/>
            <person name="Clum A."/>
            <person name="Lindquist E."/>
            <person name="Daum C."/>
            <person name="Northen T.R."/>
            <person name="Ramamoorthy G."/>
            <person name="Schmitz R.J."/>
            <person name="Gryganskyi A."/>
            <person name="Culley D."/>
            <person name="Magnuson J."/>
            <person name="James T.Y."/>
            <person name="O'Malley M.A."/>
            <person name="Stajich J.E."/>
            <person name="Spatafora J.W."/>
            <person name="Visel A."/>
            <person name="Grigoriev I.V."/>
        </authorList>
    </citation>
    <scope>NUCLEOTIDE SEQUENCE [LARGE SCALE GENOMIC DNA]</scope>
    <source>
        <strain evidence="19 20">NRRL Y-17943</strain>
    </source>
</reference>
<evidence type="ECO:0000256" key="1">
    <source>
        <dbReference type="ARBA" id="ARBA00004198"/>
    </source>
</evidence>
<comment type="subcellular location">
    <subcellularLocation>
        <location evidence="1">Golgi apparatus</location>
        <location evidence="1">trans-Golgi network membrane</location>
    </subcellularLocation>
    <subcellularLocation>
        <location evidence="15">Prevacuolar compartment membrane</location>
    </subcellularLocation>
</comment>
<dbReference type="GO" id="GO:0005794">
    <property type="term" value="C:Golgi apparatus"/>
    <property type="evidence" value="ECO:0007669"/>
    <property type="project" value="UniProtKB-SubCell"/>
</dbReference>
<evidence type="ECO:0000256" key="17">
    <source>
        <dbReference type="SAM" id="SignalP"/>
    </source>
</evidence>
<feature type="signal peptide" evidence="17">
    <location>
        <begin position="1"/>
        <end position="23"/>
    </location>
</feature>
<feature type="domain" description="VPS10" evidence="18">
    <location>
        <begin position="728"/>
        <end position="1362"/>
    </location>
</feature>
<organism evidence="19 20">
    <name type="scientific">Kockovaella imperatae</name>
    <dbReference type="NCBI Taxonomy" id="4999"/>
    <lineage>
        <taxon>Eukaryota</taxon>
        <taxon>Fungi</taxon>
        <taxon>Dikarya</taxon>
        <taxon>Basidiomycota</taxon>
        <taxon>Agaricomycotina</taxon>
        <taxon>Tremellomycetes</taxon>
        <taxon>Tremellales</taxon>
        <taxon>Cuniculitremaceae</taxon>
        <taxon>Kockovaella</taxon>
    </lineage>
</organism>
<feature type="domain" description="VPS10" evidence="18">
    <location>
        <begin position="46"/>
        <end position="702"/>
    </location>
</feature>
<dbReference type="Proteomes" id="UP000193218">
    <property type="component" value="Unassembled WGS sequence"/>
</dbReference>
<keyword evidence="4 17" id="KW-0732">Signal</keyword>
<name>A0A1Y1ULX9_9TREE</name>
<dbReference type="InterPro" id="IPR006581">
    <property type="entry name" value="VPS10"/>
</dbReference>
<dbReference type="GO" id="GO:0005829">
    <property type="term" value="C:cytosol"/>
    <property type="evidence" value="ECO:0007669"/>
    <property type="project" value="GOC"/>
</dbReference>
<feature type="transmembrane region" description="Helical" evidence="16">
    <location>
        <begin position="1368"/>
        <end position="1390"/>
    </location>
</feature>
<dbReference type="RefSeq" id="XP_021872416.1">
    <property type="nucleotide sequence ID" value="XM_022019072.1"/>
</dbReference>
<keyword evidence="8 16" id="KW-0472">Membrane</keyword>
<dbReference type="GeneID" id="33560881"/>
<comment type="caution">
    <text evidence="19">The sequence shown here is derived from an EMBL/GenBank/DDBJ whole genome shotgun (WGS) entry which is preliminary data.</text>
</comment>
<dbReference type="SMART" id="SM00602">
    <property type="entry name" value="VPS10"/>
    <property type="match status" value="2"/>
</dbReference>
<dbReference type="FunFam" id="3.30.60.270:FF:000005">
    <property type="entry name" value="Sortilin"/>
    <property type="match status" value="1"/>
</dbReference>
<dbReference type="GO" id="GO:0006623">
    <property type="term" value="P:protein targeting to vacuole"/>
    <property type="evidence" value="ECO:0007669"/>
    <property type="project" value="TreeGrafter"/>
</dbReference>
<dbReference type="GO" id="GO:0006896">
    <property type="term" value="P:Golgi to vacuole transport"/>
    <property type="evidence" value="ECO:0007669"/>
    <property type="project" value="TreeGrafter"/>
</dbReference>
<dbReference type="FunCoup" id="A0A1Y1ULX9">
    <property type="interactions" value="109"/>
</dbReference>
<dbReference type="Pfam" id="PF15902">
    <property type="entry name" value="Sortilin-Vps10"/>
    <property type="match status" value="2"/>
</dbReference>
<keyword evidence="7" id="KW-0333">Golgi apparatus</keyword>
<evidence type="ECO:0000256" key="7">
    <source>
        <dbReference type="ARBA" id="ARBA00023034"/>
    </source>
</evidence>
<evidence type="ECO:0000259" key="18">
    <source>
        <dbReference type="SMART" id="SM00602"/>
    </source>
</evidence>
<evidence type="ECO:0000256" key="8">
    <source>
        <dbReference type="ARBA" id="ARBA00023136"/>
    </source>
</evidence>
<dbReference type="GO" id="GO:0016020">
    <property type="term" value="C:membrane"/>
    <property type="evidence" value="ECO:0007669"/>
    <property type="project" value="InterPro"/>
</dbReference>
<dbReference type="PANTHER" id="PTHR12106:SF27">
    <property type="entry name" value="SORTILIN-RELATED RECEPTOR"/>
    <property type="match status" value="1"/>
</dbReference>
<dbReference type="Gene3D" id="2.10.70.80">
    <property type="match status" value="2"/>
</dbReference>
<evidence type="ECO:0000256" key="2">
    <source>
        <dbReference type="ARBA" id="ARBA00015369"/>
    </source>
</evidence>
<comment type="function">
    <text evidence="11">Functions as a sorting receptor in the Golgi compartment required for the intracellular sorting and delivery of soluble vacuolar proteins, like carboxypeptidase Y (CPY) and proteinase A. Executes multiple rounds of sorting by cycling between the late Golgi and a prevacuolar endosome-like compartment.</text>
</comment>
<dbReference type="GO" id="GO:0006895">
    <property type="term" value="P:Golgi to endosome transport"/>
    <property type="evidence" value="ECO:0007669"/>
    <property type="project" value="TreeGrafter"/>
</dbReference>
<dbReference type="Pfam" id="PF15901">
    <property type="entry name" value="Sortilin_C"/>
    <property type="match status" value="2"/>
</dbReference>
<accession>A0A1Y1ULX9</accession>
<evidence type="ECO:0000256" key="15">
    <source>
        <dbReference type="ARBA" id="ARBA00046293"/>
    </source>
</evidence>
<dbReference type="SUPFAM" id="SSF110296">
    <property type="entry name" value="Oligoxyloglucan reducing end-specific cellobiohydrolase"/>
    <property type="match status" value="2"/>
</dbReference>
<evidence type="ECO:0000313" key="19">
    <source>
        <dbReference type="EMBL" id="ORX38494.1"/>
    </source>
</evidence>
<evidence type="ECO:0000256" key="14">
    <source>
        <dbReference type="ARBA" id="ARBA00031902"/>
    </source>
</evidence>
<evidence type="ECO:0000313" key="20">
    <source>
        <dbReference type="Proteomes" id="UP000193218"/>
    </source>
</evidence>
<evidence type="ECO:0000256" key="10">
    <source>
        <dbReference type="ARBA" id="ARBA00023180"/>
    </source>
</evidence>
<keyword evidence="6 16" id="KW-1133">Transmembrane helix</keyword>
<dbReference type="CDD" id="cd15482">
    <property type="entry name" value="Sialidase_non-viral"/>
    <property type="match status" value="1"/>
</dbReference>
<dbReference type="EMBL" id="NBSH01000004">
    <property type="protein sequence ID" value="ORX38494.1"/>
    <property type="molecule type" value="Genomic_DNA"/>
</dbReference>
<dbReference type="InterPro" id="IPR050310">
    <property type="entry name" value="VPS10-sortilin"/>
</dbReference>
<evidence type="ECO:0000256" key="6">
    <source>
        <dbReference type="ARBA" id="ARBA00022989"/>
    </source>
</evidence>
<keyword evidence="5" id="KW-0677">Repeat</keyword>
<evidence type="ECO:0000256" key="16">
    <source>
        <dbReference type="SAM" id="Phobius"/>
    </source>
</evidence>
<dbReference type="FunFam" id="2.10.70.80:FF:000001">
    <property type="entry name" value="Sortilin-related VPS10 domain-containing receptor 1"/>
    <property type="match status" value="1"/>
</dbReference>
<feature type="chain" id="PRO_5013299389" description="Vacuolar protein sorting/targeting protein 10" evidence="17">
    <location>
        <begin position="24"/>
        <end position="1472"/>
    </location>
</feature>
<evidence type="ECO:0000256" key="3">
    <source>
        <dbReference type="ARBA" id="ARBA00022692"/>
    </source>
</evidence>